<dbReference type="RefSeq" id="WP_145065545.1">
    <property type="nucleotide sequence ID" value="NZ_CP036287.1"/>
</dbReference>
<keyword evidence="2" id="KW-1185">Reference proteome</keyword>
<dbReference type="EMBL" id="CP036287">
    <property type="protein sequence ID" value="QDU67406.1"/>
    <property type="molecule type" value="Genomic_DNA"/>
</dbReference>
<dbReference type="Proteomes" id="UP000316921">
    <property type="component" value="Chromosome"/>
</dbReference>
<proteinExistence type="predicted"/>
<sequence length="128" mass="14753">MDDRFRSIALRDGRYAPEAVRFLLEGLDYAMKLSGRGSLKGQARHVSGKEVLLGLQRFAGETFGPLTPQVWRTWGVKQTIDWGRIVFLLVENGILSQQESDRIEDFESDLDYEREFVEGYRVDLPTRL</sequence>
<dbReference type="KEGG" id="pbap:Pla133_24890"/>
<dbReference type="InterPro" id="IPR026406">
    <property type="entry name" value="Ver/Plancto_CHP"/>
</dbReference>
<gene>
    <name evidence="1" type="ORF">Pla133_24890</name>
</gene>
<dbReference type="NCBIfam" id="TIGR04138">
    <property type="entry name" value="Plancto_Ver_chp"/>
    <property type="match status" value="1"/>
</dbReference>
<evidence type="ECO:0000313" key="1">
    <source>
        <dbReference type="EMBL" id="QDU67406.1"/>
    </source>
</evidence>
<organism evidence="1 2">
    <name type="scientific">Engelhardtia mirabilis</name>
    <dbReference type="NCBI Taxonomy" id="2528011"/>
    <lineage>
        <taxon>Bacteria</taxon>
        <taxon>Pseudomonadati</taxon>
        <taxon>Planctomycetota</taxon>
        <taxon>Planctomycetia</taxon>
        <taxon>Planctomycetia incertae sedis</taxon>
        <taxon>Engelhardtia</taxon>
    </lineage>
</organism>
<evidence type="ECO:0000313" key="2">
    <source>
        <dbReference type="Proteomes" id="UP000316921"/>
    </source>
</evidence>
<protein>
    <submittedName>
        <fullName evidence="1">Uncharacterized protein</fullName>
    </submittedName>
</protein>
<name>A0A518BKA7_9BACT</name>
<accession>A0A518BKA7</accession>
<reference evidence="1 2" key="1">
    <citation type="submission" date="2019-02" db="EMBL/GenBank/DDBJ databases">
        <title>Deep-cultivation of Planctomycetes and their phenomic and genomic characterization uncovers novel biology.</title>
        <authorList>
            <person name="Wiegand S."/>
            <person name="Jogler M."/>
            <person name="Boedeker C."/>
            <person name="Pinto D."/>
            <person name="Vollmers J."/>
            <person name="Rivas-Marin E."/>
            <person name="Kohn T."/>
            <person name="Peeters S.H."/>
            <person name="Heuer A."/>
            <person name="Rast P."/>
            <person name="Oberbeckmann S."/>
            <person name="Bunk B."/>
            <person name="Jeske O."/>
            <person name="Meyerdierks A."/>
            <person name="Storesund J.E."/>
            <person name="Kallscheuer N."/>
            <person name="Luecker S."/>
            <person name="Lage O.M."/>
            <person name="Pohl T."/>
            <person name="Merkel B.J."/>
            <person name="Hornburger P."/>
            <person name="Mueller R.-W."/>
            <person name="Bruemmer F."/>
            <person name="Labrenz M."/>
            <person name="Spormann A.M."/>
            <person name="Op den Camp H."/>
            <person name="Overmann J."/>
            <person name="Amann R."/>
            <person name="Jetten M.S.M."/>
            <person name="Mascher T."/>
            <person name="Medema M.H."/>
            <person name="Devos D.P."/>
            <person name="Kaster A.-K."/>
            <person name="Ovreas L."/>
            <person name="Rohde M."/>
            <person name="Galperin M.Y."/>
            <person name="Jogler C."/>
        </authorList>
    </citation>
    <scope>NUCLEOTIDE SEQUENCE [LARGE SCALE GENOMIC DNA]</scope>
    <source>
        <strain evidence="1 2">Pla133</strain>
    </source>
</reference>
<dbReference type="AlphaFoldDB" id="A0A518BKA7"/>